<dbReference type="InterPro" id="IPR051022">
    <property type="entry name" value="Notch_Cell-Fate_Det"/>
</dbReference>
<accession>A0A4S2M1X0</accession>
<keyword evidence="6" id="KW-1133">Transmembrane helix</keyword>
<evidence type="ECO:0000256" key="2">
    <source>
        <dbReference type="ARBA" id="ARBA00022729"/>
    </source>
</evidence>
<dbReference type="InterPro" id="IPR000884">
    <property type="entry name" value="TSP1_rpt"/>
</dbReference>
<dbReference type="Pfam" id="PF00090">
    <property type="entry name" value="TSP_1"/>
    <property type="match status" value="1"/>
</dbReference>
<dbReference type="GO" id="GO:0005886">
    <property type="term" value="C:plasma membrane"/>
    <property type="evidence" value="ECO:0007669"/>
    <property type="project" value="TreeGrafter"/>
</dbReference>
<dbReference type="GO" id="GO:0007157">
    <property type="term" value="P:heterophilic cell-cell adhesion via plasma membrane cell adhesion molecules"/>
    <property type="evidence" value="ECO:0007669"/>
    <property type="project" value="TreeGrafter"/>
</dbReference>
<dbReference type="PANTHER" id="PTHR24049:SF22">
    <property type="entry name" value="DROSOPHILA CRUMBS HOMOLOG"/>
    <property type="match status" value="1"/>
</dbReference>
<dbReference type="InterPro" id="IPR036383">
    <property type="entry name" value="TSP1_rpt_sf"/>
</dbReference>
<dbReference type="SUPFAM" id="SSF57196">
    <property type="entry name" value="EGF/Laminin"/>
    <property type="match status" value="1"/>
</dbReference>
<evidence type="ECO:0000256" key="5">
    <source>
        <dbReference type="PROSITE-ProRule" id="PRU00076"/>
    </source>
</evidence>
<dbReference type="InterPro" id="IPR000742">
    <property type="entry name" value="EGF"/>
</dbReference>
<dbReference type="EMBL" id="SJOL01005532">
    <property type="protein sequence ID" value="TGZ70231.1"/>
    <property type="molecule type" value="Genomic_DNA"/>
</dbReference>
<dbReference type="PANTHER" id="PTHR24049">
    <property type="entry name" value="CRUMBS FAMILY MEMBER"/>
    <property type="match status" value="1"/>
</dbReference>
<dbReference type="AlphaFoldDB" id="A0A4S2M1X0"/>
<dbReference type="OrthoDB" id="430340at2759"/>
<organism evidence="9 10">
    <name type="scientific">Opisthorchis felineus</name>
    <dbReference type="NCBI Taxonomy" id="147828"/>
    <lineage>
        <taxon>Eukaryota</taxon>
        <taxon>Metazoa</taxon>
        <taxon>Spiralia</taxon>
        <taxon>Lophotrochozoa</taxon>
        <taxon>Platyhelminthes</taxon>
        <taxon>Trematoda</taxon>
        <taxon>Digenea</taxon>
        <taxon>Opisthorchiida</taxon>
        <taxon>Opisthorchiata</taxon>
        <taxon>Opisthorchiidae</taxon>
        <taxon>Opisthorchis</taxon>
    </lineage>
</organism>
<protein>
    <recommendedName>
        <fullName evidence="8">EGF-like domain-containing protein</fullName>
    </recommendedName>
</protein>
<dbReference type="InterPro" id="IPR001881">
    <property type="entry name" value="EGF-like_Ca-bd_dom"/>
</dbReference>
<evidence type="ECO:0000256" key="3">
    <source>
        <dbReference type="ARBA" id="ARBA00022737"/>
    </source>
</evidence>
<dbReference type="GO" id="GO:0045197">
    <property type="term" value="P:establishment or maintenance of epithelial cell apical/basal polarity"/>
    <property type="evidence" value="ECO:0007669"/>
    <property type="project" value="TreeGrafter"/>
</dbReference>
<feature type="transmembrane region" description="Helical" evidence="6">
    <location>
        <begin position="514"/>
        <end position="539"/>
    </location>
</feature>
<dbReference type="PROSITE" id="PS50026">
    <property type="entry name" value="EGF_3"/>
    <property type="match status" value="2"/>
</dbReference>
<keyword evidence="3" id="KW-0677">Repeat</keyword>
<dbReference type="Proteomes" id="UP000308267">
    <property type="component" value="Unassembled WGS sequence"/>
</dbReference>
<dbReference type="PROSITE" id="PS50092">
    <property type="entry name" value="TSP1"/>
    <property type="match status" value="1"/>
</dbReference>
<keyword evidence="6" id="KW-0472">Membrane</keyword>
<reference evidence="9 10" key="1">
    <citation type="journal article" date="2019" name="BMC Genomics">
        <title>New insights from Opisthorchis felineus genome: update on genomics of the epidemiologically important liver flukes.</title>
        <authorList>
            <person name="Ershov N.I."/>
            <person name="Mordvinov V.A."/>
            <person name="Prokhortchouk E.B."/>
            <person name="Pakharukova M.Y."/>
            <person name="Gunbin K.V."/>
            <person name="Ustyantsev K."/>
            <person name="Genaev M.A."/>
            <person name="Blinov A.G."/>
            <person name="Mazur A."/>
            <person name="Boulygina E."/>
            <person name="Tsygankova S."/>
            <person name="Khrameeva E."/>
            <person name="Chekanov N."/>
            <person name="Fan G."/>
            <person name="Xiao A."/>
            <person name="Zhang H."/>
            <person name="Xu X."/>
            <person name="Yang H."/>
            <person name="Solovyev V."/>
            <person name="Lee S.M."/>
            <person name="Liu X."/>
            <person name="Afonnikov D.A."/>
            <person name="Skryabin K.G."/>
        </authorList>
    </citation>
    <scope>NUCLEOTIDE SEQUENCE [LARGE SCALE GENOMIC DNA]</scope>
    <source>
        <strain evidence="9">AK-0245</strain>
        <tissue evidence="9">Whole organism</tissue>
    </source>
</reference>
<dbReference type="GO" id="GO:0005509">
    <property type="term" value="F:calcium ion binding"/>
    <property type="evidence" value="ECO:0007669"/>
    <property type="project" value="InterPro"/>
</dbReference>
<feature type="signal peptide" evidence="7">
    <location>
        <begin position="1"/>
        <end position="20"/>
    </location>
</feature>
<comment type="caution">
    <text evidence="5">Lacks conserved residue(s) required for the propagation of feature annotation.</text>
</comment>
<sequence>MGVIIRLGLTIYLFLILCRGQRPIPDTWIYASYPFNWYDSRKQFQLPIWFRGFYFPPFAFWSTTDESLRSWNYVKTANYEVPRYIKDGYWVPNAFRTYCIAEALHKEYADFYYGFTYEDYYKDPADSIRNVFSTHKSYYDEGYLTIMHLMINLCQCLRKYKPDLFCPNPCRKPGICKDVIHSNGVCHAVRDYTVTVNLTSRTRSKLRNIYDLDYRCECEIGFHFNRTEKRCVALGAPCQQSSCLNGGACIPLPVGTFTPSGLKYECQCQPAWQGLICEEPRNPCVHAHGLCKPFQCLRNPRNRLKGYSCVCPPGTRSMSYTNPECVNINECVELTNPCLNGGSCVDLDPSVQALKDVPGQPMGYECICKNGYVGYRCERPPPGLHWTSWGSWSKCSVTCGFGISIRRRKCPIQNRCDGRETETIRCLAPVFDCTDARAEVDVVPQGLGTKIVESWGIGWTAGDDRKLNDPFFWSESQDGGASAYMRKEQFSVFNYILWTVTAHISQKWSLSGMMIVYSVGLGLAALPMLFIVFAICRLLQKFIQRDRSSE</sequence>
<feature type="disulfide bond" evidence="5">
    <location>
        <begin position="368"/>
        <end position="377"/>
    </location>
</feature>
<dbReference type="SMART" id="SM00209">
    <property type="entry name" value="TSP1"/>
    <property type="match status" value="1"/>
</dbReference>
<dbReference type="PROSITE" id="PS01186">
    <property type="entry name" value="EGF_2"/>
    <property type="match status" value="1"/>
</dbReference>
<evidence type="ECO:0000259" key="8">
    <source>
        <dbReference type="PROSITE" id="PS50026"/>
    </source>
</evidence>
<keyword evidence="1 5" id="KW-0245">EGF-like domain</keyword>
<proteinExistence type="predicted"/>
<evidence type="ECO:0000256" key="7">
    <source>
        <dbReference type="SAM" id="SignalP"/>
    </source>
</evidence>
<feature type="domain" description="EGF-like" evidence="8">
    <location>
        <begin position="327"/>
        <end position="378"/>
    </location>
</feature>
<evidence type="ECO:0000313" key="9">
    <source>
        <dbReference type="EMBL" id="TGZ70231.1"/>
    </source>
</evidence>
<dbReference type="Gene3D" id="2.20.100.10">
    <property type="entry name" value="Thrombospondin type-1 (TSP1) repeat"/>
    <property type="match status" value="1"/>
</dbReference>
<evidence type="ECO:0000256" key="4">
    <source>
        <dbReference type="ARBA" id="ARBA00023157"/>
    </source>
</evidence>
<dbReference type="SMART" id="SM00181">
    <property type="entry name" value="EGF"/>
    <property type="match status" value="4"/>
</dbReference>
<dbReference type="SUPFAM" id="SSF57184">
    <property type="entry name" value="Growth factor receptor domain"/>
    <property type="match status" value="1"/>
</dbReference>
<feature type="domain" description="EGF-like" evidence="8">
    <location>
        <begin position="234"/>
        <end position="278"/>
    </location>
</feature>
<dbReference type="InterPro" id="IPR009030">
    <property type="entry name" value="Growth_fac_rcpt_cys_sf"/>
</dbReference>
<dbReference type="SMART" id="SM00179">
    <property type="entry name" value="EGF_CA"/>
    <property type="match status" value="1"/>
</dbReference>
<feature type="disulfide bond" evidence="5">
    <location>
        <begin position="268"/>
        <end position="277"/>
    </location>
</feature>
<dbReference type="Gene3D" id="2.10.25.10">
    <property type="entry name" value="Laminin"/>
    <property type="match status" value="2"/>
</dbReference>
<keyword evidence="4 5" id="KW-1015">Disulfide bond</keyword>
<feature type="chain" id="PRO_5020607785" description="EGF-like domain-containing protein" evidence="7">
    <location>
        <begin position="21"/>
        <end position="550"/>
    </location>
</feature>
<evidence type="ECO:0000256" key="1">
    <source>
        <dbReference type="ARBA" id="ARBA00022536"/>
    </source>
</evidence>
<gene>
    <name evidence="9" type="ORF">CRM22_003319</name>
</gene>
<name>A0A4S2M1X0_OPIFE</name>
<keyword evidence="10" id="KW-1185">Reference proteome</keyword>
<dbReference type="GO" id="GO:0032991">
    <property type="term" value="C:protein-containing complex"/>
    <property type="evidence" value="ECO:0007669"/>
    <property type="project" value="TreeGrafter"/>
</dbReference>
<keyword evidence="6" id="KW-0812">Transmembrane</keyword>
<evidence type="ECO:0000313" key="10">
    <source>
        <dbReference type="Proteomes" id="UP000308267"/>
    </source>
</evidence>
<dbReference type="CDD" id="cd00054">
    <property type="entry name" value="EGF_CA"/>
    <property type="match status" value="1"/>
</dbReference>
<dbReference type="PROSITE" id="PS00022">
    <property type="entry name" value="EGF_1"/>
    <property type="match status" value="2"/>
</dbReference>
<comment type="caution">
    <text evidence="9">The sequence shown here is derived from an EMBL/GenBank/DDBJ whole genome shotgun (WGS) entry which is preliminary data.</text>
</comment>
<dbReference type="SUPFAM" id="SSF82895">
    <property type="entry name" value="TSP-1 type 1 repeat"/>
    <property type="match status" value="1"/>
</dbReference>
<evidence type="ECO:0000256" key="6">
    <source>
        <dbReference type="SAM" id="Phobius"/>
    </source>
</evidence>
<keyword evidence="2 7" id="KW-0732">Signal</keyword>